<dbReference type="PROSITE" id="PS50089">
    <property type="entry name" value="ZF_RING_2"/>
    <property type="match status" value="1"/>
</dbReference>
<dbReference type="SMART" id="SM00184">
    <property type="entry name" value="RING"/>
    <property type="match status" value="1"/>
</dbReference>
<accession>A0A397SMN3</accession>
<dbReference type="GO" id="GO:0006281">
    <property type="term" value="P:DNA repair"/>
    <property type="evidence" value="ECO:0007669"/>
    <property type="project" value="UniProtKB-KW"/>
</dbReference>
<dbReference type="EC" id="2.3.2.27" evidence="5"/>
<evidence type="ECO:0000313" key="22">
    <source>
        <dbReference type="Proteomes" id="UP000265703"/>
    </source>
</evidence>
<name>A0A397SMN3_9GLOM</name>
<evidence type="ECO:0000256" key="6">
    <source>
        <dbReference type="ARBA" id="ARBA00015551"/>
    </source>
</evidence>
<keyword evidence="22" id="KW-1185">Reference proteome</keyword>
<keyword evidence="9" id="KW-0227">DNA damage</keyword>
<dbReference type="GO" id="GO:0003697">
    <property type="term" value="F:single-stranded DNA binding"/>
    <property type="evidence" value="ECO:0007669"/>
    <property type="project" value="InterPro"/>
</dbReference>
<gene>
    <name evidence="21" type="ORF">C1645_831106</name>
</gene>
<comment type="similarity">
    <text evidence="4">Belongs to the RAD18 family.</text>
</comment>
<comment type="subcellular location">
    <subcellularLocation>
        <location evidence="2">Nucleus</location>
    </subcellularLocation>
</comment>
<evidence type="ECO:0000256" key="1">
    <source>
        <dbReference type="ARBA" id="ARBA00000900"/>
    </source>
</evidence>
<dbReference type="InterPro" id="IPR013083">
    <property type="entry name" value="Znf_RING/FYVE/PHD"/>
</dbReference>
<evidence type="ECO:0000256" key="12">
    <source>
        <dbReference type="ARBA" id="ARBA00022833"/>
    </source>
</evidence>
<evidence type="ECO:0000256" key="14">
    <source>
        <dbReference type="ARBA" id="ARBA00023204"/>
    </source>
</evidence>
<organism evidence="21 22">
    <name type="scientific">Glomus cerebriforme</name>
    <dbReference type="NCBI Taxonomy" id="658196"/>
    <lineage>
        <taxon>Eukaryota</taxon>
        <taxon>Fungi</taxon>
        <taxon>Fungi incertae sedis</taxon>
        <taxon>Mucoromycota</taxon>
        <taxon>Glomeromycotina</taxon>
        <taxon>Glomeromycetes</taxon>
        <taxon>Glomerales</taxon>
        <taxon>Glomeraceae</taxon>
        <taxon>Glomus</taxon>
    </lineage>
</organism>
<proteinExistence type="inferred from homology"/>
<keyword evidence="8" id="KW-0479">Metal-binding</keyword>
<dbReference type="GO" id="GO:0005634">
    <property type="term" value="C:nucleus"/>
    <property type="evidence" value="ECO:0007669"/>
    <property type="project" value="UniProtKB-SubCell"/>
</dbReference>
<evidence type="ECO:0000256" key="11">
    <source>
        <dbReference type="ARBA" id="ARBA00022786"/>
    </source>
</evidence>
<evidence type="ECO:0000256" key="2">
    <source>
        <dbReference type="ARBA" id="ARBA00004123"/>
    </source>
</evidence>
<evidence type="ECO:0000256" key="18">
    <source>
        <dbReference type="ARBA" id="ARBA00082369"/>
    </source>
</evidence>
<dbReference type="GO" id="GO:0061630">
    <property type="term" value="F:ubiquitin protein ligase activity"/>
    <property type="evidence" value="ECO:0007669"/>
    <property type="project" value="UniProtKB-EC"/>
</dbReference>
<dbReference type="InterPro" id="IPR017907">
    <property type="entry name" value="Znf_RING_CS"/>
</dbReference>
<dbReference type="FunFam" id="3.30.40.10:FF:000172">
    <property type="entry name" value="E3 ubiquitin-protein ligase RAD18"/>
    <property type="match status" value="1"/>
</dbReference>
<comment type="catalytic activity">
    <reaction evidence="1">
        <text>S-ubiquitinyl-[E2 ubiquitin-conjugating enzyme]-L-cysteine + [acceptor protein]-L-lysine = [E2 ubiquitin-conjugating enzyme]-L-cysteine + N(6)-ubiquitinyl-[acceptor protein]-L-lysine.</text>
        <dbReference type="EC" id="2.3.2.27"/>
    </reaction>
</comment>
<dbReference type="GO" id="GO:0008270">
    <property type="term" value="F:zinc ion binding"/>
    <property type="evidence" value="ECO:0007669"/>
    <property type="project" value="UniProtKB-KW"/>
</dbReference>
<evidence type="ECO:0000256" key="8">
    <source>
        <dbReference type="ARBA" id="ARBA00022723"/>
    </source>
</evidence>
<evidence type="ECO:0000256" key="7">
    <source>
        <dbReference type="ARBA" id="ARBA00022679"/>
    </source>
</evidence>
<dbReference type="InterPro" id="IPR001841">
    <property type="entry name" value="Znf_RING"/>
</dbReference>
<evidence type="ECO:0000256" key="19">
    <source>
        <dbReference type="PROSITE-ProRule" id="PRU00175"/>
    </source>
</evidence>
<evidence type="ECO:0000256" key="17">
    <source>
        <dbReference type="ARBA" id="ARBA00074353"/>
    </source>
</evidence>
<keyword evidence="14" id="KW-0234">DNA repair</keyword>
<keyword evidence="10 19" id="KW-0863">Zinc-finger</keyword>
<evidence type="ECO:0000313" key="21">
    <source>
        <dbReference type="EMBL" id="RIA85217.1"/>
    </source>
</evidence>
<keyword evidence="7" id="KW-0808">Transferase</keyword>
<comment type="pathway">
    <text evidence="3">Protein modification; protein ubiquitination.</text>
</comment>
<protein>
    <recommendedName>
        <fullName evidence="6">Postreplication repair E3 ubiquitin-protein ligase RAD18</fullName>
        <ecNumber evidence="5">2.3.2.27</ecNumber>
    </recommendedName>
    <alternativeName>
        <fullName evidence="17">Postreplication repair E3 ubiquitin-protein ligase rad18</fullName>
    </alternativeName>
    <alternativeName>
        <fullName evidence="16 18">RING-type E3 ubiquitin transferase RAD18</fullName>
    </alternativeName>
</protein>
<comment type="caution">
    <text evidence="21">The sequence shown here is derived from an EMBL/GenBank/DDBJ whole genome shotgun (WGS) entry which is preliminary data.</text>
</comment>
<keyword evidence="11" id="KW-0833">Ubl conjugation pathway</keyword>
<dbReference type="OrthoDB" id="9049620at2759"/>
<sequence>MSTSYISDSCLSSISDPTDFSQKSLRSLDTITRCPICKEFFKTPTIGECGHVYCSFCILKTLAIERNCPVCKKKLSDHQLFKSVTTEKIVNCWENVRKTLLKGGKEECRKKRIRDYIRRSKNTNSTRINLKNTTSCLNGKKNANRLEYTPSPSDYDEKLSSNCMEFCIQQ</sequence>
<evidence type="ECO:0000256" key="13">
    <source>
        <dbReference type="ARBA" id="ARBA00023125"/>
    </source>
</evidence>
<evidence type="ECO:0000256" key="16">
    <source>
        <dbReference type="ARBA" id="ARBA00031783"/>
    </source>
</evidence>
<evidence type="ECO:0000256" key="5">
    <source>
        <dbReference type="ARBA" id="ARBA00012483"/>
    </source>
</evidence>
<keyword evidence="12" id="KW-0862">Zinc</keyword>
<dbReference type="PANTHER" id="PTHR14134">
    <property type="entry name" value="E3 UBIQUITIN-PROTEIN LIGASE RAD18"/>
    <property type="match status" value="1"/>
</dbReference>
<dbReference type="PANTHER" id="PTHR14134:SF2">
    <property type="entry name" value="E3 UBIQUITIN-PROTEIN LIGASE RAD18"/>
    <property type="match status" value="1"/>
</dbReference>
<dbReference type="STRING" id="658196.A0A397SMN3"/>
<dbReference type="PROSITE" id="PS00518">
    <property type="entry name" value="ZF_RING_1"/>
    <property type="match status" value="1"/>
</dbReference>
<dbReference type="Proteomes" id="UP000265703">
    <property type="component" value="Unassembled WGS sequence"/>
</dbReference>
<reference evidence="21 22" key="1">
    <citation type="submission" date="2018-06" db="EMBL/GenBank/DDBJ databases">
        <title>Comparative genomics reveals the genomic features of Rhizophagus irregularis, R. cerebriforme, R. diaphanum and Gigaspora rosea, and their symbiotic lifestyle signature.</title>
        <authorList>
            <person name="Morin E."/>
            <person name="San Clemente H."/>
            <person name="Chen E.C.H."/>
            <person name="De La Providencia I."/>
            <person name="Hainaut M."/>
            <person name="Kuo A."/>
            <person name="Kohler A."/>
            <person name="Murat C."/>
            <person name="Tang N."/>
            <person name="Roy S."/>
            <person name="Loubradou J."/>
            <person name="Henrissat B."/>
            <person name="Grigoriev I.V."/>
            <person name="Corradi N."/>
            <person name="Roux C."/>
            <person name="Martin F.M."/>
        </authorList>
    </citation>
    <scope>NUCLEOTIDE SEQUENCE [LARGE SCALE GENOMIC DNA]</scope>
    <source>
        <strain evidence="21 22">DAOM 227022</strain>
    </source>
</reference>
<dbReference type="Gene3D" id="3.30.40.10">
    <property type="entry name" value="Zinc/RING finger domain, C3HC4 (zinc finger)"/>
    <property type="match status" value="1"/>
</dbReference>
<dbReference type="GO" id="GO:0097505">
    <property type="term" value="C:Rad6-Rad18 complex"/>
    <property type="evidence" value="ECO:0007669"/>
    <property type="project" value="TreeGrafter"/>
</dbReference>
<dbReference type="InterPro" id="IPR039577">
    <property type="entry name" value="Rad18"/>
</dbReference>
<feature type="domain" description="RING-type" evidence="20">
    <location>
        <begin position="34"/>
        <end position="72"/>
    </location>
</feature>
<evidence type="ECO:0000256" key="9">
    <source>
        <dbReference type="ARBA" id="ARBA00022763"/>
    </source>
</evidence>
<keyword evidence="13" id="KW-0238">DNA-binding</keyword>
<evidence type="ECO:0000256" key="10">
    <source>
        <dbReference type="ARBA" id="ARBA00022771"/>
    </source>
</evidence>
<dbReference type="SUPFAM" id="SSF57850">
    <property type="entry name" value="RING/U-box"/>
    <property type="match status" value="1"/>
</dbReference>
<keyword evidence="15" id="KW-0539">Nucleus</keyword>
<dbReference type="GO" id="GO:0006513">
    <property type="term" value="P:protein monoubiquitination"/>
    <property type="evidence" value="ECO:0007669"/>
    <property type="project" value="InterPro"/>
</dbReference>
<evidence type="ECO:0000256" key="3">
    <source>
        <dbReference type="ARBA" id="ARBA00004906"/>
    </source>
</evidence>
<dbReference type="AlphaFoldDB" id="A0A397SMN3"/>
<evidence type="ECO:0000256" key="15">
    <source>
        <dbReference type="ARBA" id="ARBA00023242"/>
    </source>
</evidence>
<dbReference type="GO" id="GO:0006301">
    <property type="term" value="P:DNA damage tolerance"/>
    <property type="evidence" value="ECO:0007669"/>
    <property type="project" value="InterPro"/>
</dbReference>
<dbReference type="Pfam" id="PF13923">
    <property type="entry name" value="zf-C3HC4_2"/>
    <property type="match status" value="1"/>
</dbReference>
<evidence type="ECO:0000256" key="4">
    <source>
        <dbReference type="ARBA" id="ARBA00009506"/>
    </source>
</evidence>
<dbReference type="EMBL" id="QKYT01000439">
    <property type="protein sequence ID" value="RIA85217.1"/>
    <property type="molecule type" value="Genomic_DNA"/>
</dbReference>
<evidence type="ECO:0000259" key="20">
    <source>
        <dbReference type="PROSITE" id="PS50089"/>
    </source>
</evidence>